<comment type="caution">
    <text evidence="6">The sequence shown here is derived from an EMBL/GenBank/DDBJ whole genome shotgun (WGS) entry which is preliminary data.</text>
</comment>
<feature type="domain" description="Solute-binding protein family 5" evidence="5">
    <location>
        <begin position="87"/>
        <end position="443"/>
    </location>
</feature>
<reference evidence="6" key="1">
    <citation type="submission" date="2016-12" db="EMBL/GenBank/DDBJ databases">
        <title>Discovery of methanogenic haloarchaea.</title>
        <authorList>
            <person name="Sorokin D.Y."/>
            <person name="Makarova K.S."/>
            <person name="Abbas B."/>
            <person name="Ferrer M."/>
            <person name="Golyshin P.N."/>
        </authorList>
    </citation>
    <scope>NUCLEOTIDE SEQUENCE [LARGE SCALE GENOMIC DNA]</scope>
    <source>
        <strain evidence="6">HMET1</strain>
    </source>
</reference>
<dbReference type="InterPro" id="IPR030678">
    <property type="entry name" value="Peptide/Ni-bd"/>
</dbReference>
<dbReference type="InterPro" id="IPR019546">
    <property type="entry name" value="TAT_signal_bac_arc"/>
</dbReference>
<comment type="similarity">
    <text evidence="2">Belongs to the bacterial solute-binding protein 5 family.</text>
</comment>
<dbReference type="GO" id="GO:1904680">
    <property type="term" value="F:peptide transmembrane transporter activity"/>
    <property type="evidence" value="ECO:0007669"/>
    <property type="project" value="TreeGrafter"/>
</dbReference>
<dbReference type="PIRSF" id="PIRSF002741">
    <property type="entry name" value="MppA"/>
    <property type="match status" value="1"/>
</dbReference>
<dbReference type="InterPro" id="IPR006311">
    <property type="entry name" value="TAT_signal"/>
</dbReference>
<comment type="subcellular location">
    <subcellularLocation>
        <location evidence="1">Cell envelope</location>
    </subcellularLocation>
</comment>
<accession>A0A1Q6DT04</accession>
<dbReference type="InterPro" id="IPR039424">
    <property type="entry name" value="SBP_5"/>
</dbReference>
<dbReference type="PANTHER" id="PTHR30290">
    <property type="entry name" value="PERIPLASMIC BINDING COMPONENT OF ABC TRANSPORTER"/>
    <property type="match status" value="1"/>
</dbReference>
<dbReference type="STRING" id="1903181.BTN85_2161"/>
<dbReference type="NCBIfam" id="TIGR01409">
    <property type="entry name" value="TAT_signal_seq"/>
    <property type="match status" value="1"/>
</dbReference>
<keyword evidence="4" id="KW-0732">Signal</keyword>
<keyword evidence="3" id="KW-0813">Transport</keyword>
<dbReference type="SUPFAM" id="SSF53850">
    <property type="entry name" value="Periplasmic binding protein-like II"/>
    <property type="match status" value="1"/>
</dbReference>
<protein>
    <submittedName>
        <fullName evidence="6">ABC-type transport system, periplasmic component</fullName>
    </submittedName>
</protein>
<dbReference type="GO" id="GO:0042597">
    <property type="term" value="C:periplasmic space"/>
    <property type="evidence" value="ECO:0007669"/>
    <property type="project" value="UniProtKB-ARBA"/>
</dbReference>
<dbReference type="EMBL" id="MSDW01000002">
    <property type="protein sequence ID" value="OKY77510.1"/>
    <property type="molecule type" value="Genomic_DNA"/>
</dbReference>
<dbReference type="Proteomes" id="UP000185744">
    <property type="component" value="Unassembled WGS sequence"/>
</dbReference>
<evidence type="ECO:0000256" key="4">
    <source>
        <dbReference type="ARBA" id="ARBA00022729"/>
    </source>
</evidence>
<dbReference type="PANTHER" id="PTHR30290:SF10">
    <property type="entry name" value="PERIPLASMIC OLIGOPEPTIDE-BINDING PROTEIN-RELATED"/>
    <property type="match status" value="1"/>
</dbReference>
<dbReference type="InterPro" id="IPR000914">
    <property type="entry name" value="SBP_5_dom"/>
</dbReference>
<proteinExistence type="inferred from homology"/>
<evidence type="ECO:0000259" key="5">
    <source>
        <dbReference type="Pfam" id="PF00496"/>
    </source>
</evidence>
<dbReference type="InParanoid" id="A0A1Q6DT04"/>
<dbReference type="Gene3D" id="3.90.76.10">
    <property type="entry name" value="Dipeptide-binding Protein, Domain 1"/>
    <property type="match status" value="1"/>
</dbReference>
<organism evidence="6 7">
    <name type="scientific">Methanohalarchaeum thermophilum</name>
    <dbReference type="NCBI Taxonomy" id="1903181"/>
    <lineage>
        <taxon>Archaea</taxon>
        <taxon>Methanobacteriati</taxon>
        <taxon>Methanobacteriota</taxon>
        <taxon>Methanonatronarchaeia</taxon>
        <taxon>Methanonatronarchaeales</taxon>
        <taxon>Methanonatronarchaeaceae</taxon>
        <taxon>Candidatus Methanohalarchaeum</taxon>
    </lineage>
</organism>
<evidence type="ECO:0000313" key="7">
    <source>
        <dbReference type="Proteomes" id="UP000185744"/>
    </source>
</evidence>
<dbReference type="PROSITE" id="PS51318">
    <property type="entry name" value="TAT"/>
    <property type="match status" value="1"/>
</dbReference>
<name>A0A1Q6DT04_METT1</name>
<gene>
    <name evidence="6" type="ORF">BTN85_2161</name>
</gene>
<dbReference type="PROSITE" id="PS51257">
    <property type="entry name" value="PROKAR_LIPOPROTEIN"/>
    <property type="match status" value="1"/>
</dbReference>
<dbReference type="Gene3D" id="3.10.105.10">
    <property type="entry name" value="Dipeptide-binding Protein, Domain 3"/>
    <property type="match status" value="1"/>
</dbReference>
<dbReference type="AlphaFoldDB" id="A0A1Q6DT04"/>
<sequence>MSQKQGNKFTRRKFLKYTGVAGATILAGSSLTGCLKGGEEEKVDTAVIGTTDSVTTLDPANCYEYFSSEMLFNTMDRLTGYKPGTSELVPVLAKDWEANKDTTKYTLPLREGVKFQNGNEMLAEDVKFSLERAINLEGKPAFLLGNIDSVNVVDDYTVELDLKSPSSLIPSKLAYTVGSIVPKEEYNKNEFQPEDAMGTGPYQIDDWQKGSYITLVENEEYWGDSPFAETIKFKFYKKSSQLKMALNGGELDAAYRQFQPLQRQALRENEEVETKSAPSPSIRYLVLNVQKSPTKQIGVRKAIAYAINRNEIDEQVYAGSVEPLYSMVPKGMWSHEQVFKQKYGTGSNIEEAQAQLEEAGYSKDNPLEMNLWYTTRHYGPLEGELATTLKKQIEETEMVDVTLQSSGWGTYASDLDSGKMRLFLLGWYPDYIDPDDYIGSPFLSESGSKSTGSFYANDQAQELINQEKSITDREERTEIFKELQNMCANDIPLLPLFQKKQFSAFQPHIKKESFIMGPAQIFRGNLLNSENWE</sequence>
<evidence type="ECO:0000256" key="3">
    <source>
        <dbReference type="ARBA" id="ARBA00022448"/>
    </source>
</evidence>
<evidence type="ECO:0000256" key="2">
    <source>
        <dbReference type="ARBA" id="ARBA00005695"/>
    </source>
</evidence>
<evidence type="ECO:0000313" key="6">
    <source>
        <dbReference type="EMBL" id="OKY77510.1"/>
    </source>
</evidence>
<dbReference type="Pfam" id="PF00496">
    <property type="entry name" value="SBP_bac_5"/>
    <property type="match status" value="1"/>
</dbReference>
<evidence type="ECO:0000256" key="1">
    <source>
        <dbReference type="ARBA" id="ARBA00004196"/>
    </source>
</evidence>
<dbReference type="Gene3D" id="3.40.190.10">
    <property type="entry name" value="Periplasmic binding protein-like II"/>
    <property type="match status" value="1"/>
</dbReference>
<dbReference type="GO" id="GO:0015833">
    <property type="term" value="P:peptide transport"/>
    <property type="evidence" value="ECO:0007669"/>
    <property type="project" value="TreeGrafter"/>
</dbReference>
<keyword evidence="7" id="KW-1185">Reference proteome</keyword>
<dbReference type="GO" id="GO:0043190">
    <property type="term" value="C:ATP-binding cassette (ABC) transporter complex"/>
    <property type="evidence" value="ECO:0007669"/>
    <property type="project" value="InterPro"/>
</dbReference>